<dbReference type="GO" id="GO:0046872">
    <property type="term" value="F:metal ion binding"/>
    <property type="evidence" value="ECO:0007669"/>
    <property type="project" value="UniProtKB-KW"/>
</dbReference>
<dbReference type="STRING" id="300112.A0A4S2JN38"/>
<gene>
    <name evidence="14" type="ORF">DBV15_05645</name>
</gene>
<organism evidence="14 15">
    <name type="scientific">Temnothorax longispinosus</name>
    <dbReference type="NCBI Taxonomy" id="300112"/>
    <lineage>
        <taxon>Eukaryota</taxon>
        <taxon>Metazoa</taxon>
        <taxon>Ecdysozoa</taxon>
        <taxon>Arthropoda</taxon>
        <taxon>Hexapoda</taxon>
        <taxon>Insecta</taxon>
        <taxon>Pterygota</taxon>
        <taxon>Neoptera</taxon>
        <taxon>Endopterygota</taxon>
        <taxon>Hymenoptera</taxon>
        <taxon>Apocrita</taxon>
        <taxon>Aculeata</taxon>
        <taxon>Formicoidea</taxon>
        <taxon>Formicidae</taxon>
        <taxon>Myrmicinae</taxon>
        <taxon>Temnothorax</taxon>
    </lineage>
</organism>
<dbReference type="Proteomes" id="UP000310200">
    <property type="component" value="Unassembled WGS sequence"/>
</dbReference>
<dbReference type="FunFam" id="2.70.98.30:FF:000003">
    <property type="entry name" value="Alpha-mannosidase"/>
    <property type="match status" value="2"/>
</dbReference>
<evidence type="ECO:0000256" key="5">
    <source>
        <dbReference type="ARBA" id="ARBA00022723"/>
    </source>
</evidence>
<dbReference type="GO" id="GO:0004559">
    <property type="term" value="F:alpha-mannosidase activity"/>
    <property type="evidence" value="ECO:0007669"/>
    <property type="project" value="UniProtKB-EC"/>
</dbReference>
<dbReference type="Gene3D" id="3.20.110.10">
    <property type="entry name" value="Glycoside hydrolase 38, N terminal domain"/>
    <property type="match status" value="3"/>
</dbReference>
<dbReference type="Gene3D" id="2.60.40.1180">
    <property type="entry name" value="Golgi alpha-mannosidase II"/>
    <property type="match status" value="2"/>
</dbReference>
<keyword evidence="9" id="KW-1015">Disulfide bond</keyword>
<evidence type="ECO:0000256" key="3">
    <source>
        <dbReference type="ARBA" id="ARBA00009792"/>
    </source>
</evidence>
<dbReference type="GO" id="GO:0006013">
    <property type="term" value="P:mannose metabolic process"/>
    <property type="evidence" value="ECO:0007669"/>
    <property type="project" value="InterPro"/>
</dbReference>
<evidence type="ECO:0000256" key="10">
    <source>
        <dbReference type="ARBA" id="ARBA00023180"/>
    </source>
</evidence>
<dbReference type="GO" id="GO:0005764">
    <property type="term" value="C:lysosome"/>
    <property type="evidence" value="ECO:0007669"/>
    <property type="project" value="TreeGrafter"/>
</dbReference>
<dbReference type="SMART" id="SM00872">
    <property type="entry name" value="Alpha-mann_mid"/>
    <property type="match status" value="2"/>
</dbReference>
<evidence type="ECO:0000256" key="11">
    <source>
        <dbReference type="ARBA" id="ARBA00023295"/>
    </source>
</evidence>
<dbReference type="Pfam" id="PF01074">
    <property type="entry name" value="Glyco_hydro_38N"/>
    <property type="match status" value="3"/>
</dbReference>
<dbReference type="PANTHER" id="PTHR11607:SF3">
    <property type="entry name" value="LYSOSOMAL ALPHA-MANNOSIDASE"/>
    <property type="match status" value="1"/>
</dbReference>
<keyword evidence="11" id="KW-0326">Glycosidase</keyword>
<comment type="similarity">
    <text evidence="3">Belongs to the glycosyl hydrolase 38 family.</text>
</comment>
<evidence type="ECO:0000256" key="8">
    <source>
        <dbReference type="ARBA" id="ARBA00022833"/>
    </source>
</evidence>
<dbReference type="Gene3D" id="2.60.40.1360">
    <property type="match status" value="2"/>
</dbReference>
<keyword evidence="10" id="KW-0325">Glycoprotein</keyword>
<dbReference type="InterPro" id="IPR027291">
    <property type="entry name" value="Glyco_hydro_38_N_sf"/>
</dbReference>
<dbReference type="InterPro" id="IPR000602">
    <property type="entry name" value="Glyco_hydro_38_N"/>
</dbReference>
<keyword evidence="5" id="KW-0479">Metal-binding</keyword>
<dbReference type="InterPro" id="IPR015341">
    <property type="entry name" value="Glyco_hydro_38_cen"/>
</dbReference>
<keyword evidence="6 12" id="KW-0732">Signal</keyword>
<dbReference type="Pfam" id="PF21260">
    <property type="entry name" value="Laman-like_dom"/>
    <property type="match status" value="2"/>
</dbReference>
<dbReference type="SUPFAM" id="SSF74650">
    <property type="entry name" value="Galactose mutarotase-like"/>
    <property type="match status" value="2"/>
</dbReference>
<dbReference type="InterPro" id="IPR011682">
    <property type="entry name" value="Glyco_hydro_38_C"/>
</dbReference>
<dbReference type="InterPro" id="IPR041147">
    <property type="entry name" value="GH38_C"/>
</dbReference>
<dbReference type="EC" id="3.2.1.24" evidence="4"/>
<comment type="catalytic activity">
    <reaction evidence="1">
        <text>Hydrolysis of terminal, non-reducing alpha-D-mannose residues in alpha-D-mannosides.</text>
        <dbReference type="EC" id="3.2.1.24"/>
    </reaction>
</comment>
<dbReference type="GO" id="GO:0030246">
    <property type="term" value="F:carbohydrate binding"/>
    <property type="evidence" value="ECO:0007669"/>
    <property type="project" value="InterPro"/>
</dbReference>
<dbReference type="Pfam" id="PF17677">
    <property type="entry name" value="Glyco_hydro38C2"/>
    <property type="match status" value="2"/>
</dbReference>
<evidence type="ECO:0000256" key="6">
    <source>
        <dbReference type="ARBA" id="ARBA00022729"/>
    </source>
</evidence>
<feature type="chain" id="PRO_5020564914" description="alpha-mannosidase" evidence="12">
    <location>
        <begin position="25"/>
        <end position="1912"/>
    </location>
</feature>
<dbReference type="Gene3D" id="2.70.98.30">
    <property type="entry name" value="Golgi alpha-mannosidase II, domain 4"/>
    <property type="match status" value="2"/>
</dbReference>
<dbReference type="Gene3D" id="1.20.1270.50">
    <property type="entry name" value="Glycoside hydrolase family 38, central domain"/>
    <property type="match status" value="4"/>
</dbReference>
<dbReference type="FunFam" id="3.20.110.10:FF:000001">
    <property type="entry name" value="Alpha-mannosidase"/>
    <property type="match status" value="1"/>
</dbReference>
<evidence type="ECO:0000259" key="13">
    <source>
        <dbReference type="SMART" id="SM00872"/>
    </source>
</evidence>
<dbReference type="InterPro" id="IPR037094">
    <property type="entry name" value="Glyco_hydro_38_cen_sf"/>
</dbReference>
<evidence type="ECO:0000313" key="14">
    <source>
        <dbReference type="EMBL" id="TGZ37363.1"/>
    </source>
</evidence>
<keyword evidence="15" id="KW-1185">Reference proteome</keyword>
<dbReference type="FunFam" id="2.60.40.1180:FF:000018">
    <property type="entry name" value="Alpha-mannosidase"/>
    <property type="match status" value="2"/>
</dbReference>
<comment type="cofactor">
    <cofactor evidence="2">
        <name>Zn(2+)</name>
        <dbReference type="ChEBI" id="CHEBI:29105"/>
    </cofactor>
</comment>
<comment type="caution">
    <text evidence="14">The sequence shown here is derived from an EMBL/GenBank/DDBJ whole genome shotgun (WGS) entry which is preliminary data.</text>
</comment>
<dbReference type="PANTHER" id="PTHR11607">
    <property type="entry name" value="ALPHA-MANNOSIDASE"/>
    <property type="match status" value="1"/>
</dbReference>
<dbReference type="Pfam" id="PF09261">
    <property type="entry name" value="Alpha-mann_mid"/>
    <property type="match status" value="2"/>
</dbReference>
<feature type="domain" description="Glycoside hydrolase family 38 central" evidence="13">
    <location>
        <begin position="346"/>
        <end position="420"/>
    </location>
</feature>
<dbReference type="InterPro" id="IPR011330">
    <property type="entry name" value="Glyco_hydro/deAcase_b/a-brl"/>
</dbReference>
<evidence type="ECO:0000313" key="15">
    <source>
        <dbReference type="Proteomes" id="UP000310200"/>
    </source>
</evidence>
<keyword evidence="7" id="KW-0378">Hydrolase</keyword>
<evidence type="ECO:0000256" key="2">
    <source>
        <dbReference type="ARBA" id="ARBA00001947"/>
    </source>
</evidence>
<dbReference type="SUPFAM" id="SSF88688">
    <property type="entry name" value="Families 57/38 glycoside transferase middle domain"/>
    <property type="match status" value="2"/>
</dbReference>
<evidence type="ECO:0000256" key="9">
    <source>
        <dbReference type="ARBA" id="ARBA00023157"/>
    </source>
</evidence>
<reference evidence="14 15" key="1">
    <citation type="journal article" date="2019" name="Philos. Trans. R. Soc. Lond., B, Biol. Sci.">
        <title>Ant behaviour and brain gene expression of defending hosts depend on the ecological success of the intruding social parasite.</title>
        <authorList>
            <person name="Kaur R."/>
            <person name="Stoldt M."/>
            <person name="Jongepier E."/>
            <person name="Feldmeyer B."/>
            <person name="Menzel F."/>
            <person name="Bornberg-Bauer E."/>
            <person name="Foitzik S."/>
        </authorList>
    </citation>
    <scope>NUCLEOTIDE SEQUENCE [LARGE SCALE GENOMIC DNA]</scope>
    <source>
        <tissue evidence="14">Whole body</tissue>
    </source>
</reference>
<evidence type="ECO:0000256" key="12">
    <source>
        <dbReference type="SAM" id="SignalP"/>
    </source>
</evidence>
<protein>
    <recommendedName>
        <fullName evidence="4">alpha-mannosidase</fullName>
        <ecNumber evidence="4">3.2.1.24</ecNumber>
    </recommendedName>
</protein>
<dbReference type="InterPro" id="IPR050843">
    <property type="entry name" value="Glycosyl_Hydrlase_38"/>
</dbReference>
<dbReference type="SUPFAM" id="SSF88713">
    <property type="entry name" value="Glycoside hydrolase/deacetylase"/>
    <property type="match status" value="2"/>
</dbReference>
<dbReference type="CDD" id="cd10810">
    <property type="entry name" value="GH38N_AMII_LAM_like"/>
    <property type="match status" value="2"/>
</dbReference>
<dbReference type="FunFam" id="1.20.1270.50:FF:000002">
    <property type="entry name" value="Alpha-mannosidase"/>
    <property type="match status" value="2"/>
</dbReference>
<sequence length="1912" mass="218702">MLQYEVLLLLLSLVFTQFLAPGDAARIPRTTPDAAPTKCHEACHAVDPNKLNIHMVPHTHDDVGWLKTVDQYYFGSRSTIQKAGVQYILDSVIKALLADPTRRFIWVETAFLWKWWLRQNDLVRADVRTLIAEGRLEIIGGAWSMNDEACTHYHSLVDQFTWGFREQASLFAQMGFDGMLFARLDYQDKNKRLQDKKMEFIWKSSPSLGKRANLFTAVLFNHYNAPPGFCFDVLCADEPMVDDSDSPDYNIDSRVDLFVRYAKIQALTYKTNHIIITMGDDFHYQQADMVFGNLDKLIKYTNERNGSTVNVIYSTPSCYLKALNDLNLQWPTKSDDFFPYSSDPHAFWTGYFSSRPTSKYFEREGNNLLQATKQLITLTNLKNYDEPLEHFREAMGVMQHHDAITGTEKQKVAEDYSRILYESMNNAGEIISKAIKKWANSTSETFEIFTCLELNISSCAFSEKNDIFEVVVYNPLSRPVSTYVRVPVQGNSYIIYSEMCPEGKCPAQMVPIPEAVQKIPGRKSNATNEVVFRASNIPPLGIQVYIVAKTQENVVDQPQSGKFISNELYNISVNTNGNLAIRWNNQDMSVVQSFQYYIGAEGNNKIFANRSSGAYIFRPKETSARNFAYTGSYKIYKGPVVEELHQTINEWVSQVVRIYPEEEYIELDWLVGPIPVKDKIGREIVTRYSSNLQTDKTFYTDSNGREMLKRVRNYRPTWDVELYEPISGNYYPVTSKIALKDEKNQLKLNVLVDRAQGGSSLEDGDVELMLHRRLLKDDAFGVGEALNETAFGEGLVARGRHHLFGGKVKDVDEFVLKEKELALKLAMHPILGIPLRIFSNNLEDPSGLKKALPLNVHILTLEPWRDDTVLLRLEHLFEVGEAQKLSQPVEINIQDLFSTFTIESIEETTLGANQLLSENKRMKWEPETNDIIQNEEESRQTVEVNDNACHAVDPNKLNIHMVPHTHDDVGWLKTVDQYYFGSRSTIQKAGVQYILDSVIKALLADPTRRFIWVETAFLWKWWLRQNDLVRADVRTLIAEGRLEIIGGAWSMNDEACTHYHSLVDQFTWGFRRLDDTFGSCARPRIGWQIDPFGHSREQASLFSQMGFDGMLFGRLDYQDKNKRLQDKEMEFIWKSSPNLGKRANLFTVAMFNNYSPPPGFCFDVLCADEPMVDDPDSPDYNIDSRIDDFLRYAVTQRSYFRTNHVIMTMGGDFTYQHAEMYFTNLDKLIRYTNERNGSTVNVIYSTPSCYLKALNDLNLQWPTKSDDFFPYSSDPHAFWTGYFSSRPTSKYFEREGNNLLQASKQLVILTNLKNYDESLEHFREAMGVMQHHDAITGTEKQKVAEDYSRILYESMDKAGEIISKAIGKWAGTANSTSETFKIFTCLELNISSCAFSEKNDVFAVVVYNPLSRPVSTYVRVPVQGNFYVVHSVIDGVYPTAQIVPIPEAVQKIPGRKSSATNEVVFRASNIPPLGIRVYIVTKKTQENVVDQPQSDKFISNELYNISVNTNGNLAIRWNNQDMSVVQSFQYYTGAEGNNKISANRSSGAYIFRPKETSARNFAYIGSYKIYKGPVVEELHQTINDWVSQVVRIYPEEEYIELDWLVGPIPVKDKIGREIVTRYSSNLQTDKTFYTDSNGREMLKRVRNYRPTWDVELYEPISGNYYPVTSKIALKDEKNQLKLNVLVDRAQGGSSLEDGDVELMLHRRLLKDDAFGVGEALNETAFGEGLVARGRHHLFGGKVKGVDEFVLKEKELALKLALHPWILGTPVNSSNNLEDVHGVLQNFPSGLKKALPLNVHILTLEPWRDDTVLLRLEHLFEVGEAQKLSQPVEINIQDLFSTFTIESIEETTLGANQLLSENKRMKWEPETNDIIQNEEESRQTVEVNDNVINVLLKPMEIRTFILKVKQRTL</sequence>
<dbReference type="EMBL" id="QBLH01003561">
    <property type="protein sequence ID" value="TGZ37363.1"/>
    <property type="molecule type" value="Genomic_DNA"/>
</dbReference>
<dbReference type="Pfam" id="PF07748">
    <property type="entry name" value="Glyco_hydro_38C"/>
    <property type="match status" value="2"/>
</dbReference>
<accession>A0A4S2JN38</accession>
<name>A0A4S2JN38_9HYME</name>
<evidence type="ECO:0000256" key="7">
    <source>
        <dbReference type="ARBA" id="ARBA00022801"/>
    </source>
</evidence>
<dbReference type="InterPro" id="IPR011013">
    <property type="entry name" value="Gal_mutarotase_sf_dom"/>
</dbReference>
<dbReference type="FunFam" id="1.20.1270.50:FF:000003">
    <property type="entry name" value="Alpha-mannosidase"/>
    <property type="match status" value="2"/>
</dbReference>
<proteinExistence type="inferred from homology"/>
<dbReference type="InterPro" id="IPR028995">
    <property type="entry name" value="Glyco_hydro_57/38_cen_sf"/>
</dbReference>
<dbReference type="InterPro" id="IPR013780">
    <property type="entry name" value="Glyco_hydro_b"/>
</dbReference>
<feature type="domain" description="Glycoside hydrolase family 38 central" evidence="13">
    <location>
        <begin position="1277"/>
        <end position="1351"/>
    </location>
</feature>
<evidence type="ECO:0000256" key="1">
    <source>
        <dbReference type="ARBA" id="ARBA00000365"/>
    </source>
</evidence>
<keyword evidence="8" id="KW-0862">Zinc</keyword>
<evidence type="ECO:0000256" key="4">
    <source>
        <dbReference type="ARBA" id="ARBA00012752"/>
    </source>
</evidence>
<feature type="signal peptide" evidence="12">
    <location>
        <begin position="1"/>
        <end position="24"/>
    </location>
</feature>
<dbReference type="InterPro" id="IPR048534">
    <property type="entry name" value="Man2a1-like_dom"/>
</dbReference>